<protein>
    <submittedName>
        <fullName evidence="2">Uncharacterized protein</fullName>
    </submittedName>
</protein>
<dbReference type="InParanoid" id="D8U9D4"/>
<keyword evidence="1" id="KW-0732">Signal</keyword>
<name>D8U9D4_VOLCA</name>
<keyword evidence="3" id="KW-1185">Reference proteome</keyword>
<feature type="chain" id="PRO_5003124282" evidence="1">
    <location>
        <begin position="29"/>
        <end position="121"/>
    </location>
</feature>
<dbReference type="EMBL" id="GL378371">
    <property type="protein sequence ID" value="EFJ43620.1"/>
    <property type="molecule type" value="Genomic_DNA"/>
</dbReference>
<dbReference type="GeneID" id="9616364"/>
<dbReference type="KEGG" id="vcn:VOLCADRAFT_96162"/>
<accession>D8U9D4</accession>
<dbReference type="AlphaFoldDB" id="D8U9D4"/>
<reference evidence="2 3" key="1">
    <citation type="journal article" date="2010" name="Science">
        <title>Genomic analysis of organismal complexity in the multicellular green alga Volvox carteri.</title>
        <authorList>
            <person name="Prochnik S.E."/>
            <person name="Umen J."/>
            <person name="Nedelcu A.M."/>
            <person name="Hallmann A."/>
            <person name="Miller S.M."/>
            <person name="Nishii I."/>
            <person name="Ferris P."/>
            <person name="Kuo A."/>
            <person name="Mitros T."/>
            <person name="Fritz-Laylin L.K."/>
            <person name="Hellsten U."/>
            <person name="Chapman J."/>
            <person name="Simakov O."/>
            <person name="Rensing S.A."/>
            <person name="Terry A."/>
            <person name="Pangilinan J."/>
            <person name="Kapitonov V."/>
            <person name="Jurka J."/>
            <person name="Salamov A."/>
            <person name="Shapiro H."/>
            <person name="Schmutz J."/>
            <person name="Grimwood J."/>
            <person name="Lindquist E."/>
            <person name="Lucas S."/>
            <person name="Grigoriev I.V."/>
            <person name="Schmitt R."/>
            <person name="Kirk D."/>
            <person name="Rokhsar D.S."/>
        </authorList>
    </citation>
    <scope>NUCLEOTIDE SEQUENCE [LARGE SCALE GENOMIC DNA]</scope>
    <source>
        <strain evidence="3">f. Nagariensis / Eve</strain>
    </source>
</reference>
<gene>
    <name evidence="2" type="ORF">VOLCADRAFT_96162</name>
</gene>
<organism evidence="3">
    <name type="scientific">Volvox carteri f. nagariensis</name>
    <dbReference type="NCBI Taxonomy" id="3068"/>
    <lineage>
        <taxon>Eukaryota</taxon>
        <taxon>Viridiplantae</taxon>
        <taxon>Chlorophyta</taxon>
        <taxon>core chlorophytes</taxon>
        <taxon>Chlorophyceae</taxon>
        <taxon>CS clade</taxon>
        <taxon>Chlamydomonadales</taxon>
        <taxon>Volvocaceae</taxon>
        <taxon>Volvox</taxon>
    </lineage>
</organism>
<evidence type="ECO:0000256" key="1">
    <source>
        <dbReference type="SAM" id="SignalP"/>
    </source>
</evidence>
<dbReference type="Proteomes" id="UP000001058">
    <property type="component" value="Unassembled WGS sequence"/>
</dbReference>
<dbReference type="RefSeq" id="XP_002955320.1">
    <property type="nucleotide sequence ID" value="XM_002955274.1"/>
</dbReference>
<evidence type="ECO:0000313" key="2">
    <source>
        <dbReference type="EMBL" id="EFJ43620.1"/>
    </source>
</evidence>
<feature type="signal peptide" evidence="1">
    <location>
        <begin position="1"/>
        <end position="28"/>
    </location>
</feature>
<proteinExistence type="predicted"/>
<sequence length="121" mass="13689">MVRPEFPLGLLLPTCLLLVLLAAQGGNADDAAEQLRVQKAMLSELEYNKNALALKEPWVHPSVWLSYWTYRATKYFTSPAQVSLLDELNAQNAHTDPMNPWDTPSAYLDSWIARMRATLQD</sequence>
<evidence type="ECO:0000313" key="3">
    <source>
        <dbReference type="Proteomes" id="UP000001058"/>
    </source>
</evidence>